<comment type="caution">
    <text evidence="3">The sequence shown here is derived from an EMBL/GenBank/DDBJ whole genome shotgun (WGS) entry which is preliminary data.</text>
</comment>
<keyword evidence="1" id="KW-0472">Membrane</keyword>
<reference evidence="3 4" key="1">
    <citation type="submission" date="2020-05" db="EMBL/GenBank/DDBJ databases">
        <title>Description of Pedobacter foliorum sp. nov.</title>
        <authorList>
            <person name="Qi S."/>
            <person name="Carlier A."/>
            <person name="Cnockaert M."/>
            <person name="Vandamme P."/>
        </authorList>
    </citation>
    <scope>NUCLEOTIDE SEQUENCE [LARGE SCALE GENOMIC DNA]</scope>
    <source>
        <strain evidence="3 4">LMG 31300</strain>
    </source>
</reference>
<dbReference type="RefSeq" id="WP_173271507.1">
    <property type="nucleotide sequence ID" value="NZ_JABMKV010000002.1"/>
</dbReference>
<dbReference type="EMBL" id="JABMKV010000002">
    <property type="protein sequence ID" value="NQX31923.1"/>
    <property type="molecule type" value="Genomic_DNA"/>
</dbReference>
<accession>A0ABX2DCV4</accession>
<feature type="transmembrane region" description="Helical" evidence="1">
    <location>
        <begin position="42"/>
        <end position="63"/>
    </location>
</feature>
<organism evidence="3 4">
    <name type="scientific">Pedobacter boryungensis</name>
    <dbReference type="NCBI Taxonomy" id="869962"/>
    <lineage>
        <taxon>Bacteria</taxon>
        <taxon>Pseudomonadati</taxon>
        <taxon>Bacteroidota</taxon>
        <taxon>Sphingobacteriia</taxon>
        <taxon>Sphingobacteriales</taxon>
        <taxon>Sphingobacteriaceae</taxon>
        <taxon>Pedobacter</taxon>
    </lineage>
</organism>
<dbReference type="Pfam" id="PF13568">
    <property type="entry name" value="OMP_b-brl_2"/>
    <property type="match status" value="1"/>
</dbReference>
<gene>
    <name evidence="3" type="ORF">HQN85_09305</name>
</gene>
<keyword evidence="4" id="KW-1185">Reference proteome</keyword>
<evidence type="ECO:0000259" key="2">
    <source>
        <dbReference type="Pfam" id="PF13568"/>
    </source>
</evidence>
<keyword evidence="1" id="KW-0812">Transmembrane</keyword>
<dbReference type="InterPro" id="IPR025665">
    <property type="entry name" value="Beta-barrel_OMP_2"/>
</dbReference>
<dbReference type="Proteomes" id="UP000762110">
    <property type="component" value="Unassembled WGS sequence"/>
</dbReference>
<name>A0ABX2DCV4_9SPHI</name>
<evidence type="ECO:0000313" key="3">
    <source>
        <dbReference type="EMBL" id="NQX31923.1"/>
    </source>
</evidence>
<keyword evidence="1" id="KW-1133">Transmembrane helix</keyword>
<sequence>MKELNDEDFDQAFKTRITEEYPEFEEESWLKMEKKLRKRDRLVFYRNASIILLFLSFGLGFYLTNRKTEIKNDAIAVKNHETKKPEDLDSKPDPIAKNETGIAKNQSNAIDETSNYVKYANPTIPLHFKKEKESTPLISQNVIIKPVDSSAIQKDVVAVNAKDVFTPLQPLTSKQENIIAQTAATETKTLEENANNTKTIRDIKVKRKIPISLAISVGPDFSSTNALVGGKSGLAFGIGVGVGLTKKLSVQTGIIYGSKNYTANNYNYTFNNPAVAATITQINAACKVLEIPLRASYTVANHQKNSIDLNAGLSSYLMLKEDYVFKYTAASGRKDRITEKTNENQHFLSVIDLSATYNIKLNKKLGFGIEPYVKIPLTGIGEGNVPLKSSGVSLKLRYDFNKK</sequence>
<proteinExistence type="predicted"/>
<evidence type="ECO:0000256" key="1">
    <source>
        <dbReference type="SAM" id="Phobius"/>
    </source>
</evidence>
<protein>
    <submittedName>
        <fullName evidence="3">Outer membrane beta-barrel protein</fullName>
    </submittedName>
</protein>
<feature type="domain" description="Outer membrane protein beta-barrel" evidence="2">
    <location>
        <begin position="229"/>
        <end position="369"/>
    </location>
</feature>
<evidence type="ECO:0000313" key="4">
    <source>
        <dbReference type="Proteomes" id="UP000762110"/>
    </source>
</evidence>